<feature type="region of interest" description="Disordered" evidence="1">
    <location>
        <begin position="103"/>
        <end position="122"/>
    </location>
</feature>
<organism evidence="3 4">
    <name type="scientific">Rhodamnia argentea</name>
    <dbReference type="NCBI Taxonomy" id="178133"/>
    <lineage>
        <taxon>Eukaryota</taxon>
        <taxon>Viridiplantae</taxon>
        <taxon>Streptophyta</taxon>
        <taxon>Embryophyta</taxon>
        <taxon>Tracheophyta</taxon>
        <taxon>Spermatophyta</taxon>
        <taxon>Magnoliopsida</taxon>
        <taxon>eudicotyledons</taxon>
        <taxon>Gunneridae</taxon>
        <taxon>Pentapetalae</taxon>
        <taxon>rosids</taxon>
        <taxon>malvids</taxon>
        <taxon>Myrtales</taxon>
        <taxon>Myrtaceae</taxon>
        <taxon>Myrtoideae</taxon>
        <taxon>Myrteae</taxon>
        <taxon>Australasian group</taxon>
        <taxon>Rhodamnia</taxon>
    </lineage>
</organism>
<protein>
    <submittedName>
        <fullName evidence="4">Uncharacterized protein LOC125316335</fullName>
    </submittedName>
</protein>
<feature type="region of interest" description="Disordered" evidence="1">
    <location>
        <begin position="205"/>
        <end position="226"/>
    </location>
</feature>
<feature type="compositionally biased region" description="Basic and acidic residues" evidence="1">
    <location>
        <begin position="205"/>
        <end position="218"/>
    </location>
</feature>
<evidence type="ECO:0000256" key="2">
    <source>
        <dbReference type="SAM" id="Phobius"/>
    </source>
</evidence>
<feature type="transmembrane region" description="Helical" evidence="2">
    <location>
        <begin position="26"/>
        <end position="44"/>
    </location>
</feature>
<feature type="transmembrane region" description="Helical" evidence="2">
    <location>
        <begin position="69"/>
        <end position="89"/>
    </location>
</feature>
<reference evidence="4" key="1">
    <citation type="submission" date="2025-08" db="UniProtKB">
        <authorList>
            <consortium name="RefSeq"/>
        </authorList>
    </citation>
    <scope>IDENTIFICATION</scope>
    <source>
        <tissue evidence="4">Leaf</tissue>
    </source>
</reference>
<feature type="transmembrane region" description="Helical" evidence="2">
    <location>
        <begin position="169"/>
        <end position="194"/>
    </location>
</feature>
<evidence type="ECO:0000256" key="1">
    <source>
        <dbReference type="SAM" id="MobiDB-lite"/>
    </source>
</evidence>
<feature type="compositionally biased region" description="Basic and acidic residues" evidence="1">
    <location>
        <begin position="103"/>
        <end position="121"/>
    </location>
</feature>
<proteinExistence type="predicted"/>
<dbReference type="PANTHER" id="PTHR33430">
    <property type="entry name" value="MATERNAL EFFECT EMBRYO ARREST PROTEIN"/>
    <property type="match status" value="1"/>
</dbReference>
<dbReference type="PANTHER" id="PTHR33430:SF1">
    <property type="entry name" value="PGG DOMAIN-CONTAINING PROTEIN"/>
    <property type="match status" value="1"/>
</dbReference>
<dbReference type="GeneID" id="125316335"/>
<sequence>MAESKGFTVEEQVDEKKYFQKVLDDVVSLNSLFTIAVFIGLSFAEPGKVESLNDNPSCNSDTNSRKRLVAFEIASFSCFIFSGVLAKTVKIFLYTSEKQDALDREEKGNEEPHNSDEEKQKGYRKGPSLIGFYLSIYGTMLGCLLLLLAMVDVVQVKLGRLSCHSKSTLTTVCVMVGIIGLSLLIFFFAVTNGLRIAAARIKKAKENKQGTEKKEKKIGNRPAGAL</sequence>
<name>A0ABM3HUQ0_9MYRT</name>
<dbReference type="Proteomes" id="UP000827889">
    <property type="component" value="Chromosome 8"/>
</dbReference>
<gene>
    <name evidence="4" type="primary">LOC125316335</name>
</gene>
<keyword evidence="2" id="KW-1133">Transmembrane helix</keyword>
<keyword evidence="2" id="KW-0812">Transmembrane</keyword>
<evidence type="ECO:0000313" key="3">
    <source>
        <dbReference type="Proteomes" id="UP000827889"/>
    </source>
</evidence>
<evidence type="ECO:0000313" key="4">
    <source>
        <dbReference type="RefSeq" id="XP_048140324.1"/>
    </source>
</evidence>
<dbReference type="RefSeq" id="XP_048140324.1">
    <property type="nucleotide sequence ID" value="XM_048284367.1"/>
</dbReference>
<feature type="transmembrane region" description="Helical" evidence="2">
    <location>
        <begin position="129"/>
        <end position="149"/>
    </location>
</feature>
<keyword evidence="2" id="KW-0472">Membrane</keyword>
<keyword evidence="3" id="KW-1185">Reference proteome</keyword>
<accession>A0ABM3HUQ0</accession>